<evidence type="ECO:0000313" key="6">
    <source>
        <dbReference type="Proteomes" id="UP001172684"/>
    </source>
</evidence>
<feature type="compositionally biased region" description="Basic and acidic residues" evidence="1">
    <location>
        <begin position="1280"/>
        <end position="1291"/>
    </location>
</feature>
<feature type="region of interest" description="Disordered" evidence="1">
    <location>
        <begin position="188"/>
        <end position="247"/>
    </location>
</feature>
<feature type="compositionally biased region" description="Polar residues" evidence="1">
    <location>
        <begin position="2286"/>
        <end position="2298"/>
    </location>
</feature>
<feature type="compositionally biased region" description="Basic and acidic residues" evidence="1">
    <location>
        <begin position="551"/>
        <end position="576"/>
    </location>
</feature>
<reference evidence="5" key="1">
    <citation type="submission" date="2022-10" db="EMBL/GenBank/DDBJ databases">
        <title>Culturing micro-colonial fungi from biological soil crusts in the Mojave desert and describing Neophaeococcomyces mojavensis, and introducing the new genera and species Taxawa tesnikishii.</title>
        <authorList>
            <person name="Kurbessoian T."/>
            <person name="Stajich J.E."/>
        </authorList>
    </citation>
    <scope>NUCLEOTIDE SEQUENCE</scope>
    <source>
        <strain evidence="5">TK_1</strain>
    </source>
</reference>
<dbReference type="InterPro" id="IPR048636">
    <property type="entry name" value="Csf1_N"/>
</dbReference>
<name>A0ABQ9NWW7_9PEZI</name>
<accession>A0ABQ9NWW7</accession>
<dbReference type="Pfam" id="PF21678">
    <property type="entry name" value="Csf1_N"/>
    <property type="match status" value="2"/>
</dbReference>
<dbReference type="InterPro" id="IPR056779">
    <property type="entry name" value="Csf1_C"/>
</dbReference>
<feature type="domain" description="Csf1 N-terminal" evidence="3">
    <location>
        <begin position="140"/>
        <end position="559"/>
    </location>
</feature>
<feature type="region of interest" description="Disordered" evidence="1">
    <location>
        <begin position="375"/>
        <end position="400"/>
    </location>
</feature>
<feature type="region of interest" description="Disordered" evidence="1">
    <location>
        <begin position="1146"/>
        <end position="1311"/>
    </location>
</feature>
<proteinExistence type="predicted"/>
<keyword evidence="2" id="KW-1133">Transmembrane helix</keyword>
<feature type="compositionally biased region" description="Basic and acidic residues" evidence="1">
    <location>
        <begin position="190"/>
        <end position="227"/>
    </location>
</feature>
<protein>
    <submittedName>
        <fullName evidence="5">Macrophage colony-stimulating factor 1 receptor</fullName>
    </submittedName>
</protein>
<feature type="compositionally biased region" description="Basic residues" evidence="1">
    <location>
        <begin position="577"/>
        <end position="586"/>
    </location>
</feature>
<feature type="domain" description="Csf1 N-terminal" evidence="3">
    <location>
        <begin position="597"/>
        <end position="875"/>
    </location>
</feature>
<keyword evidence="5" id="KW-0675">Receptor</keyword>
<feature type="domain" description="Csf1 C-terminal region" evidence="4">
    <location>
        <begin position="2512"/>
        <end position="3251"/>
    </location>
</feature>
<dbReference type="InterPro" id="IPR029636">
    <property type="entry name" value="Csf1"/>
</dbReference>
<evidence type="ECO:0000259" key="4">
    <source>
        <dbReference type="Pfam" id="PF25038"/>
    </source>
</evidence>
<dbReference type="EMBL" id="JAPDRL010000016">
    <property type="protein sequence ID" value="KAJ9666884.1"/>
    <property type="molecule type" value="Genomic_DNA"/>
</dbReference>
<feature type="compositionally biased region" description="Basic and acidic residues" evidence="1">
    <location>
        <begin position="139"/>
        <end position="148"/>
    </location>
</feature>
<feature type="region of interest" description="Disordered" evidence="1">
    <location>
        <begin position="115"/>
        <end position="148"/>
    </location>
</feature>
<feature type="compositionally biased region" description="Polar residues" evidence="1">
    <location>
        <begin position="228"/>
        <end position="247"/>
    </location>
</feature>
<feature type="compositionally biased region" description="Low complexity" evidence="1">
    <location>
        <begin position="120"/>
        <end position="129"/>
    </location>
</feature>
<sequence length="3252" mass="361537">MADEGFTEARLRPEGGFNWVFLVELLVSGILTVFFLFYFNRLFATLVSYGIRAYTWHKYRAYIDIQALQISLLAGRIFFKDLRYHGHNETILVHGGYITWRYWYRNVRESELFTHRKSGSSKGSTSEKNTSQKRSTSRSLDREEKAGDQVDKQLPCRISIKISGLEAFLYNRSPAYDSVVEAVTRAAKSASRDDESRPEAENGEGKSSDISFDEKHEAAIGRSKTTESARSQQTNVSGTHRHGSQQQQSLQLPAFLHIFPVHLSCNKGAVALGNENTKCILTAKFDNASGEFDVGEAGELDIYKQIFHFNVVHPVVHMRPNTDFKSLQLATAIRLKQEAREGPSAKHTKAARLAHPRHSVLHKLNNLSPFFRKSVESVNPPSQKVDDKASSAKLQAPLPGEGSWRGLTRYLDSSHFDEHDEWDAVEYGKSSLIADITRVSFSFYWDIPGPKPQEIEGPTGEDSPIRPDVNGAYPPDYGLELSIYGGIVNYGPWADRQRTNFQSFFFPSSYVDAHPAKPLTAGQARIVTVFKLFLTVEEEVTLRVPTREPSKDWKWKGRAENMKDQAKLSSEREKGRGRGRIKSFRNRNRDKGLSGPNVRPFGWIDVKFAPDTTVDYMMDMVAHKDGYANALVADVRGIDIYSSVNHGLLWHSGKIGLDCDLSFPLRWNGLRQWTFNISCNDLELFLLRDHLFLITDIVGDWGSGPPSEYYTFTPFRYKLNMNFSSFKMYLNTNDSNIVNNPSDLEDNNFIVLCGRTLHADLMIPLDRFRPARNEIAFDVKGYDFGLEMRMPSKNTVHTFVKSNNVATLDELTMDGSHNYFTSSSASLTDTLSINIHGSKFSLILYGFLVRHLMKVKDNYFGDDLHFRTLEEFQNTPRRGSIEERLDIPKQGAKKSNDLDVILCIGANDASILLPANLYSADEYIRADVPYAFCDLRFTNYYMDLMVDFSPTSISVSDKESDQQTAAKSSGRTQLFIDLISIYGHRLFGLPPTEPTYLCNYDFNVGKITGESSARFLETLLGAIRAFAFGLDDDENAMPLTEPLIIHDVIFLRLKAAGVNIWLRTALDALLVSTGAITLDFNDWAGSTFSQRLNVLVPDLTLVCFDPKSASPKRTGSEMVAAKTHAYLQADVSLHMLKRKLGFSEERRKQQNHLNEHDRRTERTPFLLHDELEPGLSRPTRMQSSLAPPASTYPAIPLPLQQINSDASSTSRSSLRSSRSTRSSNSIATSITSLSSDKNEARRARMIGYKSSLHSQSDPSLAGSLHASNSSSSSSPFGHRSSSEASREERKNFRSYKSARSRRDRQVKSSGVLTSSLAHPEFPLDGVALDVSDVPPFTPPSRKKFTPAGNSWPALTDGSRNTFDENFVHTSFIITADSGVRALCTPQAVASIAVLIQSLQPKHPEDLLDSFQIDVMSKILSIRSRIEGKGTSNQFSLRLPRAHLRFSDDYSTIDEGSYRFEKDQYDVVFENLGVAARSRSYPKTESETSSFSFHATLDSLDASVKDSSRETDSDDAAVRAKIDDVLFWMVSAGSTSVNVSFKEFEVITAGKRIEYLARLIHHTTLLADDLRSQFANLDAQSQWRLRFFAYTLTMLGGETPDPPFLSRPSYALRVATDHLRNHDSWKIIARFRYIYDCLTPEQKEDLVNRCLGEFPFCPADAEDRVISSWDQWRTWDLAHVKRSLAMRKLYGSWAELNDVHEIEELPLGLTVRSAGIRLLLDPGPKQSELSTRMLTVALSMTPPQEPSGLMLVESDVSFRKTTLHTSSRSLTCQINWEVCELVENLLQLFQEGQSFNRKPSVSTVGSVELAKVHEPRDHDIQVFATTDHGSIALESINLRNTWTVKNLKASVIATDRAESTAGLMLSTLVHADSAAVELRSHRSLLMHCRADGPNVYVSRDNSDQGDTWRIAGASKKVLVQIKEEIIGLVEVSDTVLCDEVAYFQRRRDLFAQGINPGNKHHTTPRSAPLPKLDLALLMDAYQIDVAIFQSMSYSISGELGRLSAVPVLGHDWALNLNYDLSSSIHHLRSITNQRSQNVAELSMPPVNGVVQLTHSDEQTVVGVSMIIERIHLDAHALHGLLTAAQSPEGSSAIRAIQDDVNVFKTHLAEVFPKDIAYSSRQSEESSKSPLAFDASIIFAGLCVSATAPGSQPDSSKVKMAFELSPVKIKATNVSLFDRLVLPMPEIIVQLQQMSMELKLSDHRMSQRCGNVTFGVGVQCLSYQDDSGHFKRDYRVQSSALEVNLFSDTASAVVDVINHLQNRLSGLDLSKENKYLRRLRQPRRLTSPLENSTADDAQQANETDSAALFDAAFSMELPDIQISYIVGNSAPAFPGHEVEDLVLSFRRIGLSTKKENAARLTIEDLQLQMVPASQDKKQRSPNSALLPEVVFNVAYSSTKQDRQYTFHAGGKSLDVRLGSKFLLPASVLQQSMKLANKKLRAVTAGWKKAPSDGGVQRSALFANKKLSSLLVDADFAGAVVYLQGSSSNNRGGTKADLSHRSRFSQRGRYGQFSGGDSTPSTALRAPSIALKVQYKGNVAEPTLHVELKIDASTNTLHPTVVPLIVDISNCVKEIVQEGDGAEKESEPKPSSKSSDEESLVTADPSALLGKTRLNFGFRICRQEFSLSCQPIARVAATACIEDIYVTANTIRSTEHGHFFALSATFDKLQASVQHDYSRESTFSFDVESIVLSLMNSKHLSGTSGISAILKIDPMRTHINARQLQDFLLFREIWLPPEIRKGPRADLPSASSEPQEYFVQRYQQVASAAAFPWNATILIAEIAIDLDLGQSIGKSSLIVTNLWASSKKSSGSEQNLCIGVQGLAINSNGRMSGFVDMDGFKIRTSIRWPSQAETSRKSPLIQAAVGFTRLRVKVAFDFQAFAIADISTFNFLMHNVRVDQETAKDRLVAILDGEKVQIFCTSTSAAQGYALYQALERLIQENQMAYKQSLKDIEKFLRRSSTTATSRPSLALPSLKQKGESLKAPISLHTDVVVTLQHINFGAFPSTFYDHQILSLEAHDVQARFAVALEGHKIHSGLGITLGQLSLALAVVSQPKAPKTLGEVSLEDVVRSATTARGGTILRVPKVIAAMQTWQEPDSNHIDYTFKSAFEGKVDVGWNYSRISFIRNMHNTHTRTLASRLGRQLPESAVKIAGLPDADDAGGSGAGLEKKASPEKEKITAVVNVPQSRYNYTALETPIIETPQLRDMGEATPPLEWIGLHRERLPNVTHQIVIVTLLGLAKEVEDAYSRILGSS</sequence>
<dbReference type="PANTHER" id="PTHR32085:SF3">
    <property type="entry name" value="PROTEIN CSF1"/>
    <property type="match status" value="1"/>
</dbReference>
<organism evidence="5 6">
    <name type="scientific">Coniosporium apollinis</name>
    <dbReference type="NCBI Taxonomy" id="61459"/>
    <lineage>
        <taxon>Eukaryota</taxon>
        <taxon>Fungi</taxon>
        <taxon>Dikarya</taxon>
        <taxon>Ascomycota</taxon>
        <taxon>Pezizomycotina</taxon>
        <taxon>Dothideomycetes</taxon>
        <taxon>Dothideomycetes incertae sedis</taxon>
        <taxon>Coniosporium</taxon>
    </lineage>
</organism>
<feature type="region of interest" description="Disordered" evidence="1">
    <location>
        <begin position="551"/>
        <end position="593"/>
    </location>
</feature>
<keyword evidence="2" id="KW-0472">Membrane</keyword>
<comment type="caution">
    <text evidence="5">The sequence shown here is derived from an EMBL/GenBank/DDBJ whole genome shotgun (WGS) entry which is preliminary data.</text>
</comment>
<gene>
    <name evidence="5" type="primary">CSF1</name>
    <name evidence="5" type="ORF">H2201_003018</name>
</gene>
<keyword evidence="2" id="KW-0812">Transmembrane</keyword>
<dbReference type="Pfam" id="PF25038">
    <property type="entry name" value="Csf1_C"/>
    <property type="match status" value="1"/>
</dbReference>
<evidence type="ECO:0000259" key="3">
    <source>
        <dbReference type="Pfam" id="PF21678"/>
    </source>
</evidence>
<keyword evidence="6" id="KW-1185">Reference proteome</keyword>
<feature type="region of interest" description="Disordered" evidence="1">
    <location>
        <begin position="2278"/>
        <end position="2298"/>
    </location>
</feature>
<feature type="compositionally biased region" description="Basic residues" evidence="1">
    <location>
        <begin position="1292"/>
        <end position="1304"/>
    </location>
</feature>
<feature type="transmembrane region" description="Helical" evidence="2">
    <location>
        <begin position="20"/>
        <end position="40"/>
    </location>
</feature>
<feature type="compositionally biased region" description="Low complexity" evidence="1">
    <location>
        <begin position="1259"/>
        <end position="1279"/>
    </location>
</feature>
<feature type="compositionally biased region" description="Basic and acidic residues" evidence="1">
    <location>
        <begin position="2578"/>
        <end position="2593"/>
    </location>
</feature>
<feature type="compositionally biased region" description="Basic and acidic residues" evidence="1">
    <location>
        <begin position="1146"/>
        <end position="1171"/>
    </location>
</feature>
<feature type="region of interest" description="Disordered" evidence="1">
    <location>
        <begin position="2576"/>
        <end position="2600"/>
    </location>
</feature>
<dbReference type="PANTHER" id="PTHR32085">
    <property type="entry name" value="PROTEIN CSF1"/>
    <property type="match status" value="1"/>
</dbReference>
<evidence type="ECO:0000256" key="2">
    <source>
        <dbReference type="SAM" id="Phobius"/>
    </source>
</evidence>
<dbReference type="Proteomes" id="UP001172684">
    <property type="component" value="Unassembled WGS sequence"/>
</dbReference>
<evidence type="ECO:0000313" key="5">
    <source>
        <dbReference type="EMBL" id="KAJ9666884.1"/>
    </source>
</evidence>
<evidence type="ECO:0000256" key="1">
    <source>
        <dbReference type="SAM" id="MobiDB-lite"/>
    </source>
</evidence>
<feature type="compositionally biased region" description="Low complexity" evidence="1">
    <location>
        <begin position="1203"/>
        <end position="1235"/>
    </location>
</feature>